<reference evidence="1 2" key="1">
    <citation type="submission" date="2019-12" db="EMBL/GenBank/DDBJ databases">
        <title>Nocardia macrotermitis sp. nov. and Nocardia aurantia sp. nov., isolated from the gut of the fungus growing-termite Macrotermes natalensis.</title>
        <authorList>
            <person name="Christine B."/>
            <person name="Rene B."/>
        </authorList>
    </citation>
    <scope>NUCLEOTIDE SEQUENCE [LARGE SCALE GENOMIC DNA]</scope>
    <source>
        <strain evidence="1 2">DSM 102126</strain>
    </source>
</reference>
<dbReference type="EMBL" id="WUTW01000004">
    <property type="protein sequence ID" value="MXQ66196.1"/>
    <property type="molecule type" value="Genomic_DNA"/>
</dbReference>
<evidence type="ECO:0000313" key="2">
    <source>
        <dbReference type="Proteomes" id="UP000431901"/>
    </source>
</evidence>
<evidence type="ECO:0000313" key="1">
    <source>
        <dbReference type="EMBL" id="MXQ66196.1"/>
    </source>
</evidence>
<organism evidence="1 2">
    <name type="scientific">Actinomadura rayongensis</name>
    <dbReference type="NCBI Taxonomy" id="1429076"/>
    <lineage>
        <taxon>Bacteria</taxon>
        <taxon>Bacillati</taxon>
        <taxon>Actinomycetota</taxon>
        <taxon>Actinomycetes</taxon>
        <taxon>Streptosporangiales</taxon>
        <taxon>Thermomonosporaceae</taxon>
        <taxon>Actinomadura</taxon>
    </lineage>
</organism>
<protein>
    <submittedName>
        <fullName evidence="1">Uncharacterized protein</fullName>
    </submittedName>
</protein>
<name>A0A6I4WEC2_9ACTN</name>
<proteinExistence type="predicted"/>
<comment type="caution">
    <text evidence="1">The sequence shown here is derived from an EMBL/GenBank/DDBJ whole genome shotgun (WGS) entry which is preliminary data.</text>
</comment>
<sequence>MTGAVSVPAAEPVPPGLAAVPDGPRTWLLPSWPDGATPAVLEQYELAPMPLDRSGQARRVLAAALRCCWANLDDAPWPGVPAPVPAVLDVYAGMTRGDAALAGRWATGELRRLADTGWLVLDEARGVVRTGPRTALWPHEALGPLRDLLRRMPGPSREALGDE</sequence>
<accession>A0A6I4WEC2</accession>
<gene>
    <name evidence="1" type="ORF">GQ466_19440</name>
</gene>
<dbReference type="AlphaFoldDB" id="A0A6I4WEC2"/>
<dbReference type="OrthoDB" id="3818951at2"/>
<dbReference type="Proteomes" id="UP000431901">
    <property type="component" value="Unassembled WGS sequence"/>
</dbReference>
<keyword evidence="2" id="KW-1185">Reference proteome</keyword>